<accession>A0A9P8PV61</accession>
<sequence>MSAALNSAALGVNPVLPLPFTSFNLIPCFLTLAVGAFIVVFKGFGVEVVLEGEEGGMIADEDEEGGCFDCFGLVILNLIFFSGATPPPVDEEEETGGEDGGADDDSGFGFLIFSFSIMWISQYIGLID</sequence>
<evidence type="ECO:0000313" key="3">
    <source>
        <dbReference type="Proteomes" id="UP000774326"/>
    </source>
</evidence>
<dbReference type="Proteomes" id="UP000774326">
    <property type="component" value="Unassembled WGS sequence"/>
</dbReference>
<keyword evidence="1" id="KW-0472">Membrane</keyword>
<reference evidence="2" key="2">
    <citation type="submission" date="2021-01" db="EMBL/GenBank/DDBJ databases">
        <authorList>
            <person name="Schikora-Tamarit M.A."/>
        </authorList>
    </citation>
    <scope>NUCLEOTIDE SEQUENCE</scope>
    <source>
        <strain evidence="2">CBS2887</strain>
    </source>
</reference>
<dbReference type="EMBL" id="JAEUBG010005040">
    <property type="protein sequence ID" value="KAH3678938.1"/>
    <property type="molecule type" value="Genomic_DNA"/>
</dbReference>
<reference evidence="2" key="1">
    <citation type="journal article" date="2021" name="Open Biol.">
        <title>Shared evolutionary footprints suggest mitochondrial oxidative damage underlies multiple complex I losses in fungi.</title>
        <authorList>
            <person name="Schikora-Tamarit M.A."/>
            <person name="Marcet-Houben M."/>
            <person name="Nosek J."/>
            <person name="Gabaldon T."/>
        </authorList>
    </citation>
    <scope>NUCLEOTIDE SEQUENCE</scope>
    <source>
        <strain evidence="2">CBS2887</strain>
    </source>
</reference>
<keyword evidence="1" id="KW-1133">Transmembrane helix</keyword>
<evidence type="ECO:0008006" key="4">
    <source>
        <dbReference type="Google" id="ProtNLM"/>
    </source>
</evidence>
<organism evidence="2 3">
    <name type="scientific">Wickerhamomyces pijperi</name>
    <name type="common">Yeast</name>
    <name type="synonym">Pichia pijperi</name>
    <dbReference type="NCBI Taxonomy" id="599730"/>
    <lineage>
        <taxon>Eukaryota</taxon>
        <taxon>Fungi</taxon>
        <taxon>Dikarya</taxon>
        <taxon>Ascomycota</taxon>
        <taxon>Saccharomycotina</taxon>
        <taxon>Saccharomycetes</taxon>
        <taxon>Phaffomycetales</taxon>
        <taxon>Wickerhamomycetaceae</taxon>
        <taxon>Wickerhamomyces</taxon>
    </lineage>
</organism>
<name>A0A9P8PV61_WICPI</name>
<comment type="caution">
    <text evidence="2">The sequence shown here is derived from an EMBL/GenBank/DDBJ whole genome shotgun (WGS) entry which is preliminary data.</text>
</comment>
<feature type="transmembrane region" description="Helical" evidence="1">
    <location>
        <begin position="20"/>
        <end position="45"/>
    </location>
</feature>
<feature type="transmembrane region" description="Helical" evidence="1">
    <location>
        <begin position="106"/>
        <end position="126"/>
    </location>
</feature>
<dbReference type="AlphaFoldDB" id="A0A9P8PV61"/>
<keyword evidence="3" id="KW-1185">Reference proteome</keyword>
<evidence type="ECO:0000313" key="2">
    <source>
        <dbReference type="EMBL" id="KAH3678938.1"/>
    </source>
</evidence>
<evidence type="ECO:0000256" key="1">
    <source>
        <dbReference type="SAM" id="Phobius"/>
    </source>
</evidence>
<gene>
    <name evidence="2" type="ORF">WICPIJ_008766</name>
</gene>
<proteinExistence type="predicted"/>
<protein>
    <recommendedName>
        <fullName evidence="4">Transmembrane protein</fullName>
    </recommendedName>
</protein>
<keyword evidence="1" id="KW-0812">Transmembrane</keyword>